<accession>A0AAV1URU6</accession>
<protein>
    <submittedName>
        <fullName evidence="1">Uncharacterized protein</fullName>
    </submittedName>
</protein>
<name>A0AAV1URU6_9STRA</name>
<evidence type="ECO:0000313" key="2">
    <source>
        <dbReference type="Proteomes" id="UP001162060"/>
    </source>
</evidence>
<dbReference type="AlphaFoldDB" id="A0AAV1URU6"/>
<dbReference type="PANTHER" id="PTHR31198:SF1">
    <property type="entry name" value="CENTROSOMAL AT-AC SPLICING FACTOR"/>
    <property type="match status" value="1"/>
</dbReference>
<evidence type="ECO:0000313" key="1">
    <source>
        <dbReference type="EMBL" id="CAK7937240.1"/>
    </source>
</evidence>
<dbReference type="Proteomes" id="UP001162060">
    <property type="component" value="Unassembled WGS sequence"/>
</dbReference>
<comment type="caution">
    <text evidence="1">The sequence shown here is derived from an EMBL/GenBank/DDBJ whole genome shotgun (WGS) entry which is preliminary data.</text>
</comment>
<organism evidence="1 2">
    <name type="scientific">Peronospora matthiolae</name>
    <dbReference type="NCBI Taxonomy" id="2874970"/>
    <lineage>
        <taxon>Eukaryota</taxon>
        <taxon>Sar</taxon>
        <taxon>Stramenopiles</taxon>
        <taxon>Oomycota</taxon>
        <taxon>Peronosporomycetes</taxon>
        <taxon>Peronosporales</taxon>
        <taxon>Peronosporaceae</taxon>
        <taxon>Peronospora</taxon>
    </lineage>
</organism>
<dbReference type="PANTHER" id="PTHR31198">
    <property type="entry name" value="COILED-COIL DOMAIN-CONTAINING PROTEIN 84"/>
    <property type="match status" value="1"/>
</dbReference>
<dbReference type="Pfam" id="PF14968">
    <property type="entry name" value="CCDC84"/>
    <property type="match status" value="1"/>
</dbReference>
<sequence>MVQPAATQLTEPSGRVLTHRVTELAQGQGCSSIVSVSWGASVGNVHSAAVPPWMVQTEEEYKQCNRRDQVASVSGLVTCQQQRKRRMAEGKRRDIFTELESKSEYGPDWLPNFGGVWQEGSRFKTKQAFRKAADMEKYASRLDRPYPSRFSLSDLPRQPRSPRVTPAVSQMGQCLSPQRPAVQQQSVVEVQQEIIIAPASETIAQNAKHASAIDVKKQLLIAQKERLRAKMAARKRSH</sequence>
<reference evidence="1" key="1">
    <citation type="submission" date="2024-01" db="EMBL/GenBank/DDBJ databases">
        <authorList>
            <person name="Webb A."/>
        </authorList>
    </citation>
    <scope>NUCLEOTIDE SEQUENCE</scope>
    <source>
        <strain evidence="1">Pm1</strain>
    </source>
</reference>
<gene>
    <name evidence="1" type="ORF">PM001_LOCUS22390</name>
</gene>
<dbReference type="EMBL" id="CAKLBY020000226">
    <property type="protein sequence ID" value="CAK7937240.1"/>
    <property type="molecule type" value="Genomic_DNA"/>
</dbReference>
<proteinExistence type="predicted"/>
<dbReference type="InterPro" id="IPR028015">
    <property type="entry name" value="CCDC84-like"/>
</dbReference>